<evidence type="ECO:0000313" key="2">
    <source>
        <dbReference type="Proteomes" id="UP001056120"/>
    </source>
</evidence>
<accession>A0ACB9I317</accession>
<reference evidence="2" key="1">
    <citation type="journal article" date="2022" name="Mol. Ecol. Resour.">
        <title>The genomes of chicory, endive, great burdock and yacon provide insights into Asteraceae palaeo-polyploidization history and plant inulin production.</title>
        <authorList>
            <person name="Fan W."/>
            <person name="Wang S."/>
            <person name="Wang H."/>
            <person name="Wang A."/>
            <person name="Jiang F."/>
            <person name="Liu H."/>
            <person name="Zhao H."/>
            <person name="Xu D."/>
            <person name="Zhang Y."/>
        </authorList>
    </citation>
    <scope>NUCLEOTIDE SEQUENCE [LARGE SCALE GENOMIC DNA]</scope>
    <source>
        <strain evidence="2">cv. Yunnan</strain>
    </source>
</reference>
<gene>
    <name evidence="1" type="ORF">L1987_30738</name>
</gene>
<proteinExistence type="predicted"/>
<dbReference type="EMBL" id="CM042027">
    <property type="protein sequence ID" value="KAI3802599.1"/>
    <property type="molecule type" value="Genomic_DNA"/>
</dbReference>
<name>A0ACB9I317_9ASTR</name>
<keyword evidence="2" id="KW-1185">Reference proteome</keyword>
<dbReference type="Proteomes" id="UP001056120">
    <property type="component" value="Linkage Group LG10"/>
</dbReference>
<comment type="caution">
    <text evidence="1">The sequence shown here is derived from an EMBL/GenBank/DDBJ whole genome shotgun (WGS) entry which is preliminary data.</text>
</comment>
<sequence length="237" mass="25814">MEAWWGVVGGGEVGQALLHFKHGVIDETNRLDSWVTGTDCCGWAGIACDNSTGQVIRNLSKLHMLCLGKFSNENYPPLESTSMTSMKWVASLAMLQHLDMSGVDLSKAVDWLPVINTLPSLVQLHLSGCNLANIHPYVPSLNLTSLSLLDLSYNDFHSSVPKWIFSIISLVSLDLSGCDFHGPVPSSIYSFRNLTSLKLLHVNRNAFMNSSFVLKELSSSNLISLDISVCGVSNIGS</sequence>
<organism evidence="1 2">
    <name type="scientific">Smallanthus sonchifolius</name>
    <dbReference type="NCBI Taxonomy" id="185202"/>
    <lineage>
        <taxon>Eukaryota</taxon>
        <taxon>Viridiplantae</taxon>
        <taxon>Streptophyta</taxon>
        <taxon>Embryophyta</taxon>
        <taxon>Tracheophyta</taxon>
        <taxon>Spermatophyta</taxon>
        <taxon>Magnoliopsida</taxon>
        <taxon>eudicotyledons</taxon>
        <taxon>Gunneridae</taxon>
        <taxon>Pentapetalae</taxon>
        <taxon>asterids</taxon>
        <taxon>campanulids</taxon>
        <taxon>Asterales</taxon>
        <taxon>Asteraceae</taxon>
        <taxon>Asteroideae</taxon>
        <taxon>Heliantheae alliance</taxon>
        <taxon>Millerieae</taxon>
        <taxon>Smallanthus</taxon>
    </lineage>
</organism>
<reference evidence="1 2" key="2">
    <citation type="journal article" date="2022" name="Mol. Ecol. Resour.">
        <title>The genomes of chicory, endive, great burdock and yacon provide insights into Asteraceae paleo-polyploidization history and plant inulin production.</title>
        <authorList>
            <person name="Fan W."/>
            <person name="Wang S."/>
            <person name="Wang H."/>
            <person name="Wang A."/>
            <person name="Jiang F."/>
            <person name="Liu H."/>
            <person name="Zhao H."/>
            <person name="Xu D."/>
            <person name="Zhang Y."/>
        </authorList>
    </citation>
    <scope>NUCLEOTIDE SEQUENCE [LARGE SCALE GENOMIC DNA]</scope>
    <source>
        <strain evidence="2">cv. Yunnan</strain>
        <tissue evidence="1">Leaves</tissue>
    </source>
</reference>
<evidence type="ECO:0000313" key="1">
    <source>
        <dbReference type="EMBL" id="KAI3802599.1"/>
    </source>
</evidence>
<protein>
    <submittedName>
        <fullName evidence="1">Uncharacterized protein</fullName>
    </submittedName>
</protein>